<sequence length="221" mass="23890">MTSSRKARLVILISGRGSNMQAFIEACKTGQIDADIALVLSNSPDAAGLATAAAAGIATTSIDHRRYESRKDFDAALVSTLQKYQPDLVILAGFMRILTPVFITPFAGKLLNIHPSLLPKYPGLNTHRRALEAGDREAGVTVHYVTQELDGGPPIIQARVPIEQGDSPETLATRVIVQEHIIYPIAAKWQLQGRLQLDEQGATLDGKRIPATGIDYVQGIE</sequence>
<feature type="binding site" evidence="4">
    <location>
        <position position="112"/>
    </location>
    <ligand>
        <name>(6R)-10-formyltetrahydrofolate</name>
        <dbReference type="ChEBI" id="CHEBI:195366"/>
    </ligand>
</feature>
<dbReference type="InterPro" id="IPR004607">
    <property type="entry name" value="GART"/>
</dbReference>
<feature type="domain" description="Formyl transferase N-terminal" evidence="5">
    <location>
        <begin position="8"/>
        <end position="184"/>
    </location>
</feature>
<dbReference type="PANTHER" id="PTHR43369:SF2">
    <property type="entry name" value="PHOSPHORIBOSYLGLYCINAMIDE FORMYLTRANSFERASE"/>
    <property type="match status" value="1"/>
</dbReference>
<evidence type="ECO:0000256" key="2">
    <source>
        <dbReference type="ARBA" id="ARBA00022679"/>
    </source>
</evidence>
<protein>
    <recommendedName>
        <fullName evidence="4">Phosphoribosylglycinamide formyltransferase</fullName>
        <ecNumber evidence="4">2.1.2.2</ecNumber>
    </recommendedName>
    <alternativeName>
        <fullName evidence="4">5'-phosphoribosylglycinamide transformylase</fullName>
    </alternativeName>
    <alternativeName>
        <fullName evidence="4">GAR transformylase</fullName>
        <shortName evidence="4">GART</shortName>
    </alternativeName>
</protein>
<comment type="catalytic activity">
    <reaction evidence="4">
        <text>N(1)-(5-phospho-beta-D-ribosyl)glycinamide + (6R)-10-formyltetrahydrofolate = N(2)-formyl-N(1)-(5-phospho-beta-D-ribosyl)glycinamide + (6S)-5,6,7,8-tetrahydrofolate + H(+)</text>
        <dbReference type="Rhea" id="RHEA:15053"/>
        <dbReference type="ChEBI" id="CHEBI:15378"/>
        <dbReference type="ChEBI" id="CHEBI:57453"/>
        <dbReference type="ChEBI" id="CHEBI:143788"/>
        <dbReference type="ChEBI" id="CHEBI:147286"/>
        <dbReference type="ChEBI" id="CHEBI:195366"/>
        <dbReference type="EC" id="2.1.2.2"/>
    </reaction>
</comment>
<dbReference type="GO" id="GO:0004644">
    <property type="term" value="F:phosphoribosylglycinamide formyltransferase activity"/>
    <property type="evidence" value="ECO:0007669"/>
    <property type="project" value="UniProtKB-EC"/>
</dbReference>
<evidence type="ECO:0000313" key="7">
    <source>
        <dbReference type="Proteomes" id="UP001143307"/>
    </source>
</evidence>
<feature type="active site" description="Proton donor" evidence="4">
    <location>
        <position position="114"/>
    </location>
</feature>
<dbReference type="InterPro" id="IPR036477">
    <property type="entry name" value="Formyl_transf_N_sf"/>
</dbReference>
<evidence type="ECO:0000313" key="6">
    <source>
        <dbReference type="EMBL" id="MCX2974619.1"/>
    </source>
</evidence>
<evidence type="ECO:0000256" key="4">
    <source>
        <dbReference type="HAMAP-Rule" id="MF_01930"/>
    </source>
</evidence>
<feature type="binding site" evidence="4">
    <location>
        <begin position="17"/>
        <end position="19"/>
    </location>
    <ligand>
        <name>N(1)-(5-phospho-beta-D-ribosyl)glycinamide</name>
        <dbReference type="ChEBI" id="CHEBI:143788"/>
    </ligand>
</feature>
<dbReference type="InterPro" id="IPR002376">
    <property type="entry name" value="Formyl_transf_N"/>
</dbReference>
<reference evidence="6" key="1">
    <citation type="submission" date="2019-02" db="EMBL/GenBank/DDBJ databases">
        <authorList>
            <person name="Li S.-H."/>
        </authorList>
    </citation>
    <scope>NUCLEOTIDE SEQUENCE</scope>
    <source>
        <strain evidence="6">IMCC8485</strain>
    </source>
</reference>
<comment type="caution">
    <text evidence="6">The sequence shown here is derived from an EMBL/GenBank/DDBJ whole genome shotgun (WGS) entry which is preliminary data.</text>
</comment>
<dbReference type="NCBIfam" id="TIGR00639">
    <property type="entry name" value="PurN"/>
    <property type="match status" value="1"/>
</dbReference>
<dbReference type="Gene3D" id="3.40.50.170">
    <property type="entry name" value="Formyl transferase, N-terminal domain"/>
    <property type="match status" value="1"/>
</dbReference>
<comment type="pathway">
    <text evidence="1 4">Purine metabolism; IMP biosynthesis via de novo pathway; N(2)-formyl-N(1)-(5-phospho-D-ribosyl)glycinamide from N(1)-(5-phospho-D-ribosyl)glycinamide (10-formyl THF route): step 1/1.</text>
</comment>
<keyword evidence="7" id="KW-1185">Reference proteome</keyword>
<dbReference type="HAMAP" id="MF_01930">
    <property type="entry name" value="PurN"/>
    <property type="match status" value="1"/>
</dbReference>
<dbReference type="PANTHER" id="PTHR43369">
    <property type="entry name" value="PHOSPHORIBOSYLGLYCINAMIDE FORMYLTRANSFERASE"/>
    <property type="match status" value="1"/>
</dbReference>
<comment type="similarity">
    <text evidence="4">Belongs to the GART family.</text>
</comment>
<evidence type="ECO:0000259" key="5">
    <source>
        <dbReference type="Pfam" id="PF00551"/>
    </source>
</evidence>
<accession>A0ABT3SX95</accession>
<feature type="binding site" evidence="4">
    <location>
        <begin position="95"/>
        <end position="98"/>
    </location>
    <ligand>
        <name>(6R)-10-formyltetrahydrofolate</name>
        <dbReference type="ChEBI" id="CHEBI:195366"/>
    </ligand>
</feature>
<dbReference type="Proteomes" id="UP001143307">
    <property type="component" value="Unassembled WGS sequence"/>
</dbReference>
<keyword evidence="3 4" id="KW-0658">Purine biosynthesis</keyword>
<dbReference type="EC" id="2.1.2.2" evidence="4"/>
<feature type="site" description="Raises pKa of active site His" evidence="4">
    <location>
        <position position="150"/>
    </location>
</feature>
<dbReference type="EMBL" id="SHNP01000004">
    <property type="protein sequence ID" value="MCX2974619.1"/>
    <property type="molecule type" value="Genomic_DNA"/>
</dbReference>
<gene>
    <name evidence="4" type="primary">purN</name>
    <name evidence="6" type="ORF">EYC87_13575</name>
</gene>
<name>A0ABT3SX95_9GAMM</name>
<proteinExistence type="inferred from homology"/>
<dbReference type="CDD" id="cd08645">
    <property type="entry name" value="FMT_core_GART"/>
    <property type="match status" value="1"/>
</dbReference>
<dbReference type="RefSeq" id="WP_279253357.1">
    <property type="nucleotide sequence ID" value="NZ_SHNP01000004.1"/>
</dbReference>
<keyword evidence="2 4" id="KW-0808">Transferase</keyword>
<comment type="function">
    <text evidence="4">Catalyzes the transfer of a formyl group from 10-formyltetrahydrofolate to 5-phospho-ribosyl-glycinamide (GAR), producing 5-phospho-ribosyl-N-formylglycinamide (FGAR) and tetrahydrofolate.</text>
</comment>
<feature type="binding site" evidence="4">
    <location>
        <position position="70"/>
    </location>
    <ligand>
        <name>(6R)-10-formyltetrahydrofolate</name>
        <dbReference type="ChEBI" id="CHEBI:195366"/>
    </ligand>
</feature>
<dbReference type="Pfam" id="PF00551">
    <property type="entry name" value="Formyl_trans_N"/>
    <property type="match status" value="1"/>
</dbReference>
<evidence type="ECO:0000256" key="3">
    <source>
        <dbReference type="ARBA" id="ARBA00022755"/>
    </source>
</evidence>
<organism evidence="6 7">
    <name type="scientific">Candidatus Seongchinamella marina</name>
    <dbReference type="NCBI Taxonomy" id="2518990"/>
    <lineage>
        <taxon>Bacteria</taxon>
        <taxon>Pseudomonadati</taxon>
        <taxon>Pseudomonadota</taxon>
        <taxon>Gammaproteobacteria</taxon>
        <taxon>Cellvibrionales</taxon>
        <taxon>Halieaceae</taxon>
        <taxon>Seongchinamella</taxon>
    </lineage>
</organism>
<evidence type="ECO:0000256" key="1">
    <source>
        <dbReference type="ARBA" id="ARBA00005054"/>
    </source>
</evidence>
<dbReference type="SUPFAM" id="SSF53328">
    <property type="entry name" value="Formyltransferase"/>
    <property type="match status" value="1"/>
</dbReference>